<dbReference type="InterPro" id="IPR051676">
    <property type="entry name" value="UPF0053_domain"/>
</dbReference>
<dbReference type="SMART" id="SM01091">
    <property type="entry name" value="CorC_HlyC"/>
    <property type="match status" value="1"/>
</dbReference>
<protein>
    <submittedName>
        <fullName evidence="13">HlyC/CorC family transporter</fullName>
    </submittedName>
</protein>
<dbReference type="Gene3D" id="3.10.580.10">
    <property type="entry name" value="CBS-domain"/>
    <property type="match status" value="1"/>
</dbReference>
<evidence type="ECO:0000256" key="8">
    <source>
        <dbReference type="PROSITE-ProRule" id="PRU00703"/>
    </source>
</evidence>
<keyword evidence="3 9" id="KW-0812">Transmembrane</keyword>
<dbReference type="Proteomes" id="UP000570474">
    <property type="component" value="Unassembled WGS sequence"/>
</dbReference>
<dbReference type="CDD" id="cd04590">
    <property type="entry name" value="CBS_pair_CorC_HlyC_assoc"/>
    <property type="match status" value="1"/>
</dbReference>
<keyword evidence="4" id="KW-0677">Repeat</keyword>
<feature type="domain" description="CNNM transmembrane" evidence="12">
    <location>
        <begin position="1"/>
        <end position="200"/>
    </location>
</feature>
<feature type="transmembrane region" description="Helical" evidence="10">
    <location>
        <begin position="62"/>
        <end position="87"/>
    </location>
</feature>
<accession>A0A847S2E8</accession>
<dbReference type="InterPro" id="IPR000644">
    <property type="entry name" value="CBS_dom"/>
</dbReference>
<dbReference type="InterPro" id="IPR005170">
    <property type="entry name" value="Transptr-assoc_dom"/>
</dbReference>
<keyword evidence="7 9" id="KW-0472">Membrane</keyword>
<dbReference type="SUPFAM" id="SSF54631">
    <property type="entry name" value="CBS-domain pair"/>
    <property type="match status" value="1"/>
</dbReference>
<dbReference type="Pfam" id="PF00571">
    <property type="entry name" value="CBS"/>
    <property type="match status" value="2"/>
</dbReference>
<dbReference type="SUPFAM" id="SSF56176">
    <property type="entry name" value="FAD-binding/transporter-associated domain-like"/>
    <property type="match status" value="1"/>
</dbReference>
<evidence type="ECO:0000256" key="2">
    <source>
        <dbReference type="ARBA" id="ARBA00022475"/>
    </source>
</evidence>
<name>A0A847S2E8_9BACT</name>
<evidence type="ECO:0000256" key="7">
    <source>
        <dbReference type="ARBA" id="ARBA00023136"/>
    </source>
</evidence>
<comment type="subcellular location">
    <subcellularLocation>
        <location evidence="1">Cell membrane</location>
        <topology evidence="1">Multi-pass membrane protein</topology>
    </subcellularLocation>
</comment>
<feature type="domain" description="CBS" evidence="11">
    <location>
        <begin position="283"/>
        <end position="340"/>
    </location>
</feature>
<evidence type="ECO:0000313" key="13">
    <source>
        <dbReference type="EMBL" id="NLR68574.1"/>
    </source>
</evidence>
<evidence type="ECO:0000256" key="9">
    <source>
        <dbReference type="PROSITE-ProRule" id="PRU01193"/>
    </source>
</evidence>
<dbReference type="AlphaFoldDB" id="A0A847S2E8"/>
<dbReference type="Pfam" id="PF03471">
    <property type="entry name" value="CorC_HlyC"/>
    <property type="match status" value="1"/>
</dbReference>
<dbReference type="GO" id="GO:0050660">
    <property type="term" value="F:flavin adenine dinucleotide binding"/>
    <property type="evidence" value="ECO:0007669"/>
    <property type="project" value="InterPro"/>
</dbReference>
<proteinExistence type="predicted"/>
<evidence type="ECO:0000256" key="6">
    <source>
        <dbReference type="ARBA" id="ARBA00023122"/>
    </source>
</evidence>
<dbReference type="InterPro" id="IPR002550">
    <property type="entry name" value="CNNM"/>
</dbReference>
<dbReference type="FunFam" id="3.10.580.10:FF:000002">
    <property type="entry name" value="Magnesium/cobalt efflux protein CorC"/>
    <property type="match status" value="1"/>
</dbReference>
<evidence type="ECO:0000259" key="12">
    <source>
        <dbReference type="PROSITE" id="PS51846"/>
    </source>
</evidence>
<evidence type="ECO:0000256" key="10">
    <source>
        <dbReference type="SAM" id="Phobius"/>
    </source>
</evidence>
<dbReference type="Pfam" id="PF01595">
    <property type="entry name" value="CNNM"/>
    <property type="match status" value="1"/>
</dbReference>
<dbReference type="InterPro" id="IPR016169">
    <property type="entry name" value="FAD-bd_PCMH_sub2"/>
</dbReference>
<comment type="caution">
    <text evidence="13">The sequence shown here is derived from an EMBL/GenBank/DDBJ whole genome shotgun (WGS) entry which is preliminary data.</text>
</comment>
<feature type="transmembrane region" description="Helical" evidence="10">
    <location>
        <begin position="138"/>
        <end position="156"/>
    </location>
</feature>
<evidence type="ECO:0000313" key="14">
    <source>
        <dbReference type="Proteomes" id="UP000570474"/>
    </source>
</evidence>
<keyword evidence="14" id="KW-1185">Reference proteome</keyword>
<dbReference type="RefSeq" id="WP_168874541.1">
    <property type="nucleotide sequence ID" value="NZ_JABAIA010000004.1"/>
</dbReference>
<keyword evidence="6 8" id="KW-0129">CBS domain</keyword>
<feature type="transmembrane region" description="Helical" evidence="10">
    <location>
        <begin position="99"/>
        <end position="118"/>
    </location>
</feature>
<evidence type="ECO:0000256" key="4">
    <source>
        <dbReference type="ARBA" id="ARBA00022737"/>
    </source>
</evidence>
<dbReference type="PANTHER" id="PTHR43099:SF2">
    <property type="entry name" value="UPF0053 PROTEIN YRKA"/>
    <property type="match status" value="1"/>
</dbReference>
<dbReference type="PROSITE" id="PS51371">
    <property type="entry name" value="CBS"/>
    <property type="match status" value="1"/>
</dbReference>
<organism evidence="13 14">
    <name type="scientific">Chitinophaga varians</name>
    <dbReference type="NCBI Taxonomy" id="2202339"/>
    <lineage>
        <taxon>Bacteria</taxon>
        <taxon>Pseudomonadati</taxon>
        <taxon>Bacteroidota</taxon>
        <taxon>Chitinophagia</taxon>
        <taxon>Chitinophagales</taxon>
        <taxon>Chitinophagaceae</taxon>
        <taxon>Chitinophaga</taxon>
    </lineage>
</organism>
<dbReference type="PROSITE" id="PS51846">
    <property type="entry name" value="CNNM"/>
    <property type="match status" value="1"/>
</dbReference>
<dbReference type="InterPro" id="IPR046342">
    <property type="entry name" value="CBS_dom_sf"/>
</dbReference>
<evidence type="ECO:0000259" key="11">
    <source>
        <dbReference type="PROSITE" id="PS51371"/>
    </source>
</evidence>
<keyword evidence="2" id="KW-1003">Cell membrane</keyword>
<dbReference type="InterPro" id="IPR036318">
    <property type="entry name" value="FAD-bd_PCMH-like_sf"/>
</dbReference>
<dbReference type="EMBL" id="JABAIA010000004">
    <property type="protein sequence ID" value="NLR68574.1"/>
    <property type="molecule type" value="Genomic_DNA"/>
</dbReference>
<evidence type="ECO:0000256" key="1">
    <source>
        <dbReference type="ARBA" id="ARBA00004651"/>
    </source>
</evidence>
<evidence type="ECO:0000256" key="5">
    <source>
        <dbReference type="ARBA" id="ARBA00022989"/>
    </source>
</evidence>
<reference evidence="13 14" key="1">
    <citation type="submission" date="2020-04" db="EMBL/GenBank/DDBJ databases">
        <authorList>
            <person name="Yin C."/>
        </authorList>
    </citation>
    <scope>NUCLEOTIDE SEQUENCE [LARGE SCALE GENOMIC DNA]</scope>
    <source>
        <strain evidence="13 14">Ae27</strain>
    </source>
</reference>
<dbReference type="Gene3D" id="3.30.465.10">
    <property type="match status" value="1"/>
</dbReference>
<sequence length="428" mass="48195">MLLQVFLTCFLVLLNGFFVAAEFAIVKVRSSQINSKGGLNRATTAAKHILGNLDGYLAATQLGITLASLGLGWVGESVVTTLILRLMDALHIRMTESTAHNIAIPVAFLTITILHIVFGELAPKSMAIRKPLPTTLTVALPLRFFFVIFRPFIWLLNGLANSILRMIGLTPVGESEIHSEEELKLIISESQEGGAIEETERELIQNVFEFDDSRVKEILTHRKDISALDISKPFQELIDQVIKDGYSRYPVYSNTLDELKGVIYTKDLVKGVLEKTLTNIQDILKPCFYVPDSMKIKDLLRTFQSQRLQMAVVTNEFGDTEGIVTMEDILEELVGDIQDEHDQETPIVEKKDENTYLVDAHEYLADINELLPVPLPESEHYETLSGLINYIHGNIPREGEVLVIENYEVLILKMFRSSVEKARLKLIR</sequence>
<gene>
    <name evidence="13" type="ORF">HGH92_30000</name>
</gene>
<dbReference type="PANTHER" id="PTHR43099">
    <property type="entry name" value="UPF0053 PROTEIN YRKA"/>
    <property type="match status" value="1"/>
</dbReference>
<evidence type="ECO:0000256" key="3">
    <source>
        <dbReference type="ARBA" id="ARBA00022692"/>
    </source>
</evidence>
<keyword evidence="5 9" id="KW-1133">Transmembrane helix</keyword>
<dbReference type="GO" id="GO:0005886">
    <property type="term" value="C:plasma membrane"/>
    <property type="evidence" value="ECO:0007669"/>
    <property type="project" value="UniProtKB-SubCell"/>
</dbReference>
<dbReference type="InterPro" id="IPR044751">
    <property type="entry name" value="Ion_transp-like_CBS"/>
</dbReference>